<keyword evidence="1" id="KW-1133">Transmembrane helix</keyword>
<feature type="transmembrane region" description="Helical" evidence="1">
    <location>
        <begin position="6"/>
        <end position="23"/>
    </location>
</feature>
<evidence type="ECO:0000313" key="2">
    <source>
        <dbReference type="EMBL" id="GGJ00138.1"/>
    </source>
</evidence>
<comment type="caution">
    <text evidence="2">The sequence shown here is derived from an EMBL/GenBank/DDBJ whole genome shotgun (WGS) entry which is preliminary data.</text>
</comment>
<keyword evidence="1" id="KW-0472">Membrane</keyword>
<name>A0A917K463_9PROT</name>
<dbReference type="Proteomes" id="UP000661507">
    <property type="component" value="Unassembled WGS sequence"/>
</dbReference>
<feature type="transmembrane region" description="Helical" evidence="1">
    <location>
        <begin position="30"/>
        <end position="50"/>
    </location>
</feature>
<evidence type="ECO:0000313" key="3">
    <source>
        <dbReference type="Proteomes" id="UP000661507"/>
    </source>
</evidence>
<dbReference type="AlphaFoldDB" id="A0A917K463"/>
<evidence type="ECO:0000256" key="1">
    <source>
        <dbReference type="SAM" id="Phobius"/>
    </source>
</evidence>
<sequence length="295" mass="31603">MGAVQNLLSILLGFGIPALIGLWMPKRWRVVALILWLLGPAVVLLVLGGIEAASNPTQDDLAKLLQGLALIGSVLVLPWMVAGLTGFTLGSVLRGRRGATVLAPARPAPAHDDGPLRANAAVTRLTAPDGSLMVELEAIEWRNGDWVQAPRVTELATGRRLLDLRGSDWHAGATFPREQAVRLSMHSYRRGTAFALEIDLVTGRYTVEGSADSGAIADLPAVFDGDARDPHFGPYASSRFLPPARPRATPRAYGVAFLILLGALLAIGAATYLTLRLAPDHRPQKLDRVPAMPRF</sequence>
<organism evidence="2 3">
    <name type="scientific">Neoroseomonas lacus</name>
    <dbReference type="NCBI Taxonomy" id="287609"/>
    <lineage>
        <taxon>Bacteria</taxon>
        <taxon>Pseudomonadati</taxon>
        <taxon>Pseudomonadota</taxon>
        <taxon>Alphaproteobacteria</taxon>
        <taxon>Acetobacterales</taxon>
        <taxon>Acetobacteraceae</taxon>
        <taxon>Neoroseomonas</taxon>
    </lineage>
</organism>
<feature type="transmembrane region" description="Helical" evidence="1">
    <location>
        <begin position="70"/>
        <end position="93"/>
    </location>
</feature>
<protein>
    <submittedName>
        <fullName evidence="2">Uncharacterized protein</fullName>
    </submittedName>
</protein>
<keyword evidence="1" id="KW-0812">Transmembrane</keyword>
<reference evidence="2" key="1">
    <citation type="journal article" date="2014" name="Int. J. Syst. Evol. Microbiol.">
        <title>Complete genome sequence of Corynebacterium casei LMG S-19264T (=DSM 44701T), isolated from a smear-ripened cheese.</title>
        <authorList>
            <consortium name="US DOE Joint Genome Institute (JGI-PGF)"/>
            <person name="Walter F."/>
            <person name="Albersmeier A."/>
            <person name="Kalinowski J."/>
            <person name="Ruckert C."/>
        </authorList>
    </citation>
    <scope>NUCLEOTIDE SEQUENCE</scope>
    <source>
        <strain evidence="2">CGMCC 1.3617</strain>
    </source>
</reference>
<gene>
    <name evidence="2" type="ORF">GCM10011320_03670</name>
</gene>
<keyword evidence="3" id="KW-1185">Reference proteome</keyword>
<accession>A0A917K463</accession>
<reference evidence="2" key="2">
    <citation type="submission" date="2020-09" db="EMBL/GenBank/DDBJ databases">
        <authorList>
            <person name="Sun Q."/>
            <person name="Zhou Y."/>
        </authorList>
    </citation>
    <scope>NUCLEOTIDE SEQUENCE</scope>
    <source>
        <strain evidence="2">CGMCC 1.3617</strain>
    </source>
</reference>
<feature type="transmembrane region" description="Helical" evidence="1">
    <location>
        <begin position="252"/>
        <end position="275"/>
    </location>
</feature>
<proteinExistence type="predicted"/>
<dbReference type="EMBL" id="BMKW01000001">
    <property type="protein sequence ID" value="GGJ00138.1"/>
    <property type="molecule type" value="Genomic_DNA"/>
</dbReference>